<dbReference type="FunFam" id="3.40.50.410:FF:000004">
    <property type="entry name" value="collagen alpha-6(VI) chain"/>
    <property type="match status" value="5"/>
</dbReference>
<dbReference type="GO" id="GO:0005615">
    <property type="term" value="C:extracellular space"/>
    <property type="evidence" value="ECO:0007669"/>
    <property type="project" value="TreeGrafter"/>
</dbReference>
<proteinExistence type="predicted"/>
<dbReference type="Ensembl" id="ENSOABT00000067656.1">
    <property type="protein sequence ID" value="ENSOABP00000063410.1"/>
    <property type="gene ID" value="ENSOABG00000013181.2"/>
</dbReference>
<dbReference type="PANTHER" id="PTHR24020">
    <property type="entry name" value="COLLAGEN ALPHA"/>
    <property type="match status" value="1"/>
</dbReference>
<comment type="subcellular location">
    <subcellularLocation>
        <location evidence="1">Secreted</location>
    </subcellularLocation>
</comment>
<dbReference type="CDD" id="cd01450">
    <property type="entry name" value="vWFA_subfamily_ECM"/>
    <property type="match status" value="1"/>
</dbReference>
<dbReference type="Pfam" id="PF00092">
    <property type="entry name" value="VWA"/>
    <property type="match status" value="7"/>
</dbReference>
<protein>
    <recommendedName>
        <fullName evidence="6">VWFA domain-containing protein</fullName>
    </recommendedName>
</protein>
<dbReference type="Gene3D" id="3.40.50.410">
    <property type="entry name" value="von Willebrand factor, type A domain"/>
    <property type="match status" value="7"/>
</dbReference>
<dbReference type="Proteomes" id="UP000472276">
    <property type="component" value="Unassembled WGS sequence"/>
</dbReference>
<accession>A0AAZ1X702</accession>
<feature type="domain" description="VWFA" evidence="6">
    <location>
        <begin position="2"/>
        <end position="180"/>
    </location>
</feature>
<evidence type="ECO:0000256" key="4">
    <source>
        <dbReference type="ARBA" id="ARBA00022737"/>
    </source>
</evidence>
<feature type="domain" description="VWFA" evidence="6">
    <location>
        <begin position="384"/>
        <end position="556"/>
    </location>
</feature>
<dbReference type="InterPro" id="IPR002035">
    <property type="entry name" value="VWF_A"/>
</dbReference>
<reference evidence="8" key="1">
    <citation type="submission" date="2020-03" db="EMBL/GenBank/DDBJ databases">
        <title>Evolution of repeat sequences and sex chromosomes of tilapia species revealed by chromosome-level genomes.</title>
        <authorList>
            <person name="Xu L."/>
            <person name="Tao W."/>
            <person name="Wang D."/>
            <person name="Zhou Q."/>
        </authorList>
    </citation>
    <scope>NUCLEOTIDE SEQUENCE [LARGE SCALE GENOMIC DNA]</scope>
    <source>
        <strain evidence="8">Israel</strain>
    </source>
</reference>
<feature type="domain" description="VWFA" evidence="6">
    <location>
        <begin position="197"/>
        <end position="370"/>
    </location>
</feature>
<dbReference type="PRINTS" id="PR00453">
    <property type="entry name" value="VWFADOMAIN"/>
</dbReference>
<reference evidence="7" key="3">
    <citation type="submission" date="2025-09" db="UniProtKB">
        <authorList>
            <consortium name="Ensembl"/>
        </authorList>
    </citation>
    <scope>IDENTIFICATION</scope>
</reference>
<keyword evidence="3" id="KW-0732">Signal</keyword>
<evidence type="ECO:0000256" key="3">
    <source>
        <dbReference type="ARBA" id="ARBA00022729"/>
    </source>
</evidence>
<evidence type="ECO:0000259" key="6">
    <source>
        <dbReference type="PROSITE" id="PS50234"/>
    </source>
</evidence>
<name>A0AAZ1X702_OREAU</name>
<keyword evidence="4" id="KW-0677">Repeat</keyword>
<dbReference type="InterPro" id="IPR050525">
    <property type="entry name" value="ECM_Assembly_Org"/>
</dbReference>
<dbReference type="SUPFAM" id="SSF53300">
    <property type="entry name" value="vWA-like"/>
    <property type="match status" value="8"/>
</dbReference>
<gene>
    <name evidence="7" type="primary">COL6A6</name>
</gene>
<evidence type="ECO:0000256" key="2">
    <source>
        <dbReference type="ARBA" id="ARBA00022525"/>
    </source>
</evidence>
<dbReference type="SMART" id="SM00327">
    <property type="entry name" value="VWA"/>
    <property type="match status" value="7"/>
</dbReference>
<evidence type="ECO:0000256" key="5">
    <source>
        <dbReference type="ARBA" id="ARBA00023180"/>
    </source>
</evidence>
<evidence type="ECO:0000256" key="1">
    <source>
        <dbReference type="ARBA" id="ARBA00004613"/>
    </source>
</evidence>
<dbReference type="CDD" id="cd01472">
    <property type="entry name" value="vWA_collagen"/>
    <property type="match status" value="2"/>
</dbReference>
<organism evidence="7 8">
    <name type="scientific">Oreochromis aureus</name>
    <name type="common">Israeli tilapia</name>
    <name type="synonym">Chromis aureus</name>
    <dbReference type="NCBI Taxonomy" id="47969"/>
    <lineage>
        <taxon>Eukaryota</taxon>
        <taxon>Metazoa</taxon>
        <taxon>Chordata</taxon>
        <taxon>Craniata</taxon>
        <taxon>Vertebrata</taxon>
        <taxon>Euteleostomi</taxon>
        <taxon>Actinopterygii</taxon>
        <taxon>Neopterygii</taxon>
        <taxon>Teleostei</taxon>
        <taxon>Neoteleostei</taxon>
        <taxon>Acanthomorphata</taxon>
        <taxon>Ovalentaria</taxon>
        <taxon>Cichlomorphae</taxon>
        <taxon>Cichliformes</taxon>
        <taxon>Cichlidae</taxon>
        <taxon>African cichlids</taxon>
        <taxon>Pseudocrenilabrinae</taxon>
        <taxon>Oreochromini</taxon>
        <taxon>Oreochromis</taxon>
    </lineage>
</organism>
<reference evidence="7" key="2">
    <citation type="submission" date="2025-08" db="UniProtKB">
        <authorList>
            <consortium name="Ensembl"/>
        </authorList>
    </citation>
    <scope>IDENTIFICATION</scope>
</reference>
<dbReference type="InterPro" id="IPR036465">
    <property type="entry name" value="vWFA_dom_sf"/>
</dbReference>
<feature type="domain" description="VWFA" evidence="6">
    <location>
        <begin position="945"/>
        <end position="1123"/>
    </location>
</feature>
<keyword evidence="2" id="KW-0964">Secreted</keyword>
<feature type="domain" description="VWFA" evidence="6">
    <location>
        <begin position="758"/>
        <end position="927"/>
    </location>
</feature>
<feature type="domain" description="VWFA" evidence="6">
    <location>
        <begin position="1140"/>
        <end position="1302"/>
    </location>
</feature>
<keyword evidence="5" id="KW-0325">Glycoprotein</keyword>
<evidence type="ECO:0000313" key="8">
    <source>
        <dbReference type="Proteomes" id="UP000472276"/>
    </source>
</evidence>
<keyword evidence="8" id="KW-1185">Reference proteome</keyword>
<evidence type="ECO:0000313" key="7">
    <source>
        <dbReference type="Ensembl" id="ENSOABP00000063410.1"/>
    </source>
</evidence>
<sequence>GDIVFLVDGSSSIDDKSFQDIRTFLRNTIQSFEIDPDKVQIGLVQYSDDPYPEFQLTDHRDKNSLLAAVENLTHRGGGTETGKAIDFLQKEYFTKEAGSRAERRVPQIAVVITDGESTDDVLEPARRLRQHGVIVFAIGVGQIKQTQLITIANWPSERFILTTDSYQKLQDQTNSLLETVCLSLEDQRLALVDRFADIFFLVDSGIASNQFTLFRNELFRLLNRLELGASGYRVGLAQYGQDVRVDFRLSTYETKQQIVAAARRFRLRSQTGQPRNLGQALSYAKENFFTAEAGGRADQGTPQYLIVVAGKDSDDPVFWSAENLKDEGVIIVGMDAGATQDALDRFASPGYIFDSSRVTLLIDLLTTQRVETVTEDCKTANKADIVFIVDESGSIGEENFRLMRDFLRSVISGLETGPSKIRVGIVTYNNVPTAHISLNSFRDKADILQFISFLPYRQGGTKTGAALHFTLKNIFTEEKGSRKDVPKVAVVITDGESQDNVTEQAIALRRAGVTVFAVGIKEANKAELLEMASYPKSKFVFTVDSFVKLKPLKETLQATLNVNFCSKKDQADIFFLMDDSGSITNEDFSDMQKFIIEILHTFRIGPDHVRMGLVKYSDSPSLQFDLTQHSDAKTMENVVKKIIHEGGGTNIGEALSSMKGHFENAKTSRGYKVSEYLIVITDGKSEDKVQIPAEELRRQGVIIYAIGVKSSNDNELNEIAGDPKRKFFVDSFDALKTIKNNIIREICILEACKDTQGDIFFLTDSSERISEEGFQKMKNFTKSVISKSIIGQDKVHVGLMQYSTTSRLEFDLTTHYNLEGMLNTIDDMEQMNEGTRTGRAITEVSQYFDAARGGRPWVKQWLVIITDGKSQDNVREPAHALRDKGVVTYAIGVDKANSRKLSDISGSSQRVFIENTFDGLKELETKLALKFCEKGKRGCFKPSADIIFLVDGSGSIDEEQFKSMQTFMASVVKETTVGENLTRFGVILYSDAANSSFTLNKIYSKGKVLEALQQLVQPDGSTYTGAALAYSLQYFNAKHGGRREIRVPQILMVITDGAATDRDRLKAESDALRKNGVTVISIGVKDADRKELETMAGGDTSKVFFVDDFKDLITQYKNISSVICDSTKRGKCIQTYNQTDLVFLLDYSSSINLEEHKMINFTASVVDNFNVSKELAHVGLAQFSDKPKDEIHLNTYNNKTKMIGHIRNRPYKGKALVHIRDYFHESKGSRRDVPKNLVLITDGNSHDDVEDAAEAVRKMGITIFAIAVGDVFYLQLLQITGTPEKVFNVDSFDSLTNILSLLLFPCSDCTIDVAIGFDITDTSGSNNMLISDYIQHLEEIVHHISHISTVDNLCCTGVPQSPVKTQIAFHLVDSDGRALYDTSFPDFSEDVLKKVLSWKLSQPTYFNSELLNFYKERFKARSKATVKVLMIFSDGLDENVVSLQRESKLLRESGKNMQLFTKITSFQTLLLVFSLRHLYFSLLIFIDIPMHFDLMLAHKLFSYYIRCMG</sequence>
<dbReference type="PROSITE" id="PS50234">
    <property type="entry name" value="VWFA"/>
    <property type="match status" value="7"/>
</dbReference>
<dbReference type="PANTHER" id="PTHR24020:SF86">
    <property type="entry name" value="COLLAGEN, TYPE VI, ALPHA 4"/>
    <property type="match status" value="1"/>
</dbReference>
<feature type="domain" description="VWFA" evidence="6">
    <location>
        <begin position="572"/>
        <end position="742"/>
    </location>
</feature>